<accession>A0A1W2CQR5</accession>
<dbReference type="SUPFAM" id="SSF140931">
    <property type="entry name" value="Fic-like"/>
    <property type="match status" value="1"/>
</dbReference>
<dbReference type="Proteomes" id="UP000192678">
    <property type="component" value="Unassembled WGS sequence"/>
</dbReference>
<feature type="active site" evidence="1">
    <location>
        <position position="181"/>
    </location>
</feature>
<dbReference type="Pfam" id="PF02661">
    <property type="entry name" value="Fic"/>
    <property type="match status" value="1"/>
</dbReference>
<dbReference type="EMBL" id="FWYB01000004">
    <property type="protein sequence ID" value="SMC87222.1"/>
    <property type="molecule type" value="Genomic_DNA"/>
</dbReference>
<dbReference type="PANTHER" id="PTHR13504">
    <property type="entry name" value="FIDO DOMAIN-CONTAINING PROTEIN DDB_G0283145"/>
    <property type="match status" value="1"/>
</dbReference>
<evidence type="ECO:0000313" key="6">
    <source>
        <dbReference type="Proteomes" id="UP000192678"/>
    </source>
</evidence>
<evidence type="ECO:0000256" key="1">
    <source>
        <dbReference type="PIRSR" id="PIRSR640198-1"/>
    </source>
</evidence>
<feature type="binding site" evidence="2">
    <location>
        <begin position="217"/>
        <end position="218"/>
    </location>
    <ligand>
        <name>ATP</name>
        <dbReference type="ChEBI" id="CHEBI:30616"/>
    </ligand>
</feature>
<keyword evidence="2" id="KW-0067">ATP-binding</keyword>
<feature type="domain" description="Fido" evidence="4">
    <location>
        <begin position="90"/>
        <end position="239"/>
    </location>
</feature>
<sequence>MNTMDIIELIKQYQHLGIDQVIDHEKFNLISIVHHSTRIEGSTLTEVETQVLLTEGLTPKGKPLHESLMVTDHYAALQYALEQAKTKHVITPEFIQKLNSFIVKNTASTYNTVFGTIDAATGAFRKGNVVAGETYFPNFNKVEALTKNLAFDLAGRMQQDLSMREQLNLSYDAHLNLVSIHPFYDGNGRTSRLLMNYIQAVFRLPLAIVHNETKTDYYQALIDTRKQEDINIFRAFMDNEYKMLLSAEISKFEEMQHPKKGKGFTFLF</sequence>
<keyword evidence="2" id="KW-0547">Nucleotide-binding</keyword>
<dbReference type="Gene3D" id="1.10.3290.10">
    <property type="entry name" value="Fido-like domain"/>
    <property type="match status" value="1"/>
</dbReference>
<proteinExistence type="predicted"/>
<reference evidence="5 6" key="1">
    <citation type="submission" date="2017-04" db="EMBL/GenBank/DDBJ databases">
        <authorList>
            <person name="Afonso C.L."/>
            <person name="Miller P.J."/>
            <person name="Scott M.A."/>
            <person name="Spackman E."/>
            <person name="Goraichik I."/>
            <person name="Dimitrov K.M."/>
            <person name="Suarez D.L."/>
            <person name="Swayne D.E."/>
        </authorList>
    </citation>
    <scope>NUCLEOTIDE SEQUENCE [LARGE SCALE GENOMIC DNA]</scope>
    <source>
        <strain evidence="5 6">DSM 19625</strain>
    </source>
</reference>
<dbReference type="PROSITE" id="PS51459">
    <property type="entry name" value="FIDO"/>
    <property type="match status" value="1"/>
</dbReference>
<protein>
    <submittedName>
        <fullName evidence="5">Fic/DOC family protein</fullName>
    </submittedName>
</protein>
<feature type="binding site" evidence="2">
    <location>
        <begin position="185"/>
        <end position="192"/>
    </location>
    <ligand>
        <name>ATP</name>
        <dbReference type="ChEBI" id="CHEBI:30616"/>
    </ligand>
</feature>
<dbReference type="STRING" id="475255.SAMN04488101_104142"/>
<dbReference type="InterPro" id="IPR040198">
    <property type="entry name" value="Fido_containing"/>
</dbReference>
<keyword evidence="6" id="KW-1185">Reference proteome</keyword>
<name>A0A1W2CQR5_9SPHI</name>
<gene>
    <name evidence="5" type="ORF">SAMN04488101_104142</name>
</gene>
<evidence type="ECO:0000313" key="5">
    <source>
        <dbReference type="EMBL" id="SMC87222.1"/>
    </source>
</evidence>
<dbReference type="AlphaFoldDB" id="A0A1W2CQR5"/>
<dbReference type="GO" id="GO:0005524">
    <property type="term" value="F:ATP binding"/>
    <property type="evidence" value="ECO:0007669"/>
    <property type="project" value="UniProtKB-KW"/>
</dbReference>
<feature type="site" description="Important for autoinhibition of adenylyltransferase activity" evidence="3">
    <location>
        <position position="40"/>
    </location>
</feature>
<dbReference type="InterPro" id="IPR003812">
    <property type="entry name" value="Fido"/>
</dbReference>
<dbReference type="InterPro" id="IPR036597">
    <property type="entry name" value="Fido-like_dom_sf"/>
</dbReference>
<evidence type="ECO:0000256" key="3">
    <source>
        <dbReference type="PIRSR" id="PIRSR640198-3"/>
    </source>
</evidence>
<evidence type="ECO:0000259" key="4">
    <source>
        <dbReference type="PROSITE" id="PS51459"/>
    </source>
</evidence>
<dbReference type="PANTHER" id="PTHR13504:SF38">
    <property type="entry name" value="FIDO DOMAIN-CONTAINING PROTEIN"/>
    <property type="match status" value="1"/>
</dbReference>
<organism evidence="5 6">
    <name type="scientific">Pedobacter nyackensis</name>
    <dbReference type="NCBI Taxonomy" id="475255"/>
    <lineage>
        <taxon>Bacteria</taxon>
        <taxon>Pseudomonadati</taxon>
        <taxon>Bacteroidota</taxon>
        <taxon>Sphingobacteriia</taxon>
        <taxon>Sphingobacteriales</taxon>
        <taxon>Sphingobacteriaceae</taxon>
        <taxon>Pedobacter</taxon>
    </lineage>
</organism>
<evidence type="ECO:0000256" key="2">
    <source>
        <dbReference type="PIRSR" id="PIRSR640198-2"/>
    </source>
</evidence>